<sequence>MTTMESSTSISNELYTDIIRIQVTTVPSDSINTSIIGLQSPIVIFIWFEIIAACLVYGLGFIGNIFSLIIFCSLDEFRRISTGCFFLLTTIANSFHLWTLTTEFLGVYNVYIYSGG</sequence>
<comment type="caution">
    <text evidence="2">The sequence shown here is derived from an EMBL/GenBank/DDBJ whole genome shotgun (WGS) entry which is preliminary data.</text>
</comment>
<dbReference type="EMBL" id="CAJNOI010003197">
    <property type="protein sequence ID" value="CAF1509020.1"/>
    <property type="molecule type" value="Genomic_DNA"/>
</dbReference>
<evidence type="ECO:0000256" key="1">
    <source>
        <dbReference type="SAM" id="Phobius"/>
    </source>
</evidence>
<evidence type="ECO:0000313" key="7">
    <source>
        <dbReference type="Proteomes" id="UP000663877"/>
    </source>
</evidence>
<keyword evidence="6" id="KW-1185">Reference proteome</keyword>
<evidence type="ECO:0000313" key="3">
    <source>
        <dbReference type="EMBL" id="CAF1509020.1"/>
    </source>
</evidence>
<feature type="transmembrane region" description="Helical" evidence="1">
    <location>
        <begin position="42"/>
        <end position="71"/>
    </location>
</feature>
<dbReference type="EMBL" id="CAJNOI010003151">
    <property type="protein sequence ID" value="CAF1507309.1"/>
    <property type="molecule type" value="Genomic_DNA"/>
</dbReference>
<proteinExistence type="predicted"/>
<evidence type="ECO:0000313" key="6">
    <source>
        <dbReference type="Proteomes" id="UP000663832"/>
    </source>
</evidence>
<evidence type="ECO:0000313" key="4">
    <source>
        <dbReference type="EMBL" id="CAF1646274.1"/>
    </source>
</evidence>
<gene>
    <name evidence="2" type="ORF">BJG266_LOCUS43519</name>
    <name evidence="3" type="ORF">BJG266_LOCUS43610</name>
    <name evidence="4" type="ORF">QVE165_LOCUS60453</name>
    <name evidence="5" type="ORF">QVE165_LOCUS60545</name>
</gene>
<name>A0A815TTJ2_9BILA</name>
<feature type="transmembrane region" description="Helical" evidence="1">
    <location>
        <begin position="83"/>
        <end position="101"/>
    </location>
</feature>
<organism evidence="2 7">
    <name type="scientific">Adineta steineri</name>
    <dbReference type="NCBI Taxonomy" id="433720"/>
    <lineage>
        <taxon>Eukaryota</taxon>
        <taxon>Metazoa</taxon>
        <taxon>Spiralia</taxon>
        <taxon>Gnathifera</taxon>
        <taxon>Rotifera</taxon>
        <taxon>Eurotatoria</taxon>
        <taxon>Bdelloidea</taxon>
        <taxon>Adinetida</taxon>
        <taxon>Adinetidae</taxon>
        <taxon>Adineta</taxon>
    </lineage>
</organism>
<dbReference type="EMBL" id="CAJNOM010003545">
    <property type="protein sequence ID" value="CAF1646770.1"/>
    <property type="molecule type" value="Genomic_DNA"/>
</dbReference>
<evidence type="ECO:0000313" key="5">
    <source>
        <dbReference type="EMBL" id="CAF1646770.1"/>
    </source>
</evidence>
<dbReference type="Proteomes" id="UP000663832">
    <property type="component" value="Unassembled WGS sequence"/>
</dbReference>
<protein>
    <submittedName>
        <fullName evidence="2">Uncharacterized protein</fullName>
    </submittedName>
</protein>
<keyword evidence="1" id="KW-1133">Transmembrane helix</keyword>
<feature type="non-terminal residue" evidence="2">
    <location>
        <position position="1"/>
    </location>
</feature>
<dbReference type="Proteomes" id="UP000663877">
    <property type="component" value="Unassembled WGS sequence"/>
</dbReference>
<accession>A0A815TTJ2</accession>
<dbReference type="AlphaFoldDB" id="A0A815TTJ2"/>
<dbReference type="EMBL" id="CAJNOM010003499">
    <property type="protein sequence ID" value="CAF1646274.1"/>
    <property type="molecule type" value="Genomic_DNA"/>
</dbReference>
<keyword evidence="1" id="KW-0472">Membrane</keyword>
<reference evidence="2" key="1">
    <citation type="submission" date="2021-02" db="EMBL/GenBank/DDBJ databases">
        <authorList>
            <person name="Nowell W R."/>
        </authorList>
    </citation>
    <scope>NUCLEOTIDE SEQUENCE</scope>
</reference>
<evidence type="ECO:0000313" key="2">
    <source>
        <dbReference type="EMBL" id="CAF1507309.1"/>
    </source>
</evidence>
<keyword evidence="1" id="KW-0812">Transmembrane</keyword>